<proteinExistence type="predicted"/>
<dbReference type="GO" id="GO:0003729">
    <property type="term" value="F:mRNA binding"/>
    <property type="evidence" value="ECO:0007669"/>
    <property type="project" value="TreeGrafter"/>
</dbReference>
<dbReference type="PROSITE" id="PS51375">
    <property type="entry name" value="PPR"/>
    <property type="match status" value="1"/>
</dbReference>
<dbReference type="Proteomes" id="UP000054481">
    <property type="component" value="Unassembled WGS sequence"/>
</dbReference>
<dbReference type="Gene3D" id="1.25.40.10">
    <property type="entry name" value="Tetratricopeptide repeat domain"/>
    <property type="match status" value="1"/>
</dbReference>
<dbReference type="OrthoDB" id="185373at2759"/>
<dbReference type="NCBIfam" id="TIGR00756">
    <property type="entry name" value="PPR"/>
    <property type="match status" value="1"/>
</dbReference>
<dbReference type="GO" id="GO:0006396">
    <property type="term" value="P:RNA processing"/>
    <property type="evidence" value="ECO:0007669"/>
    <property type="project" value="TreeGrafter"/>
</dbReference>
<gene>
    <name evidence="3" type="ORF">HIM_04358</name>
</gene>
<dbReference type="GO" id="GO:0005739">
    <property type="term" value="C:mitochondrion"/>
    <property type="evidence" value="ECO:0007669"/>
    <property type="project" value="TreeGrafter"/>
</dbReference>
<dbReference type="InterPro" id="IPR051114">
    <property type="entry name" value="Mito_RNA_Proc_CCM1"/>
</dbReference>
<feature type="region of interest" description="Disordered" evidence="2">
    <location>
        <begin position="38"/>
        <end position="69"/>
    </location>
</feature>
<evidence type="ECO:0000256" key="1">
    <source>
        <dbReference type="PROSITE-ProRule" id="PRU00708"/>
    </source>
</evidence>
<accession>A0A0F7ZLD3</accession>
<keyword evidence="4" id="KW-1185">Reference proteome</keyword>
<feature type="region of interest" description="Disordered" evidence="2">
    <location>
        <begin position="750"/>
        <end position="777"/>
    </location>
</feature>
<organism evidence="3 4">
    <name type="scientific">Hirsutella minnesotensis 3608</name>
    <dbReference type="NCBI Taxonomy" id="1043627"/>
    <lineage>
        <taxon>Eukaryota</taxon>
        <taxon>Fungi</taxon>
        <taxon>Dikarya</taxon>
        <taxon>Ascomycota</taxon>
        <taxon>Pezizomycotina</taxon>
        <taxon>Sordariomycetes</taxon>
        <taxon>Hypocreomycetidae</taxon>
        <taxon>Hypocreales</taxon>
        <taxon>Ophiocordycipitaceae</taxon>
        <taxon>Hirsutella</taxon>
    </lineage>
</organism>
<dbReference type="PANTHER" id="PTHR47934">
    <property type="entry name" value="PENTATRICOPEPTIDE REPEAT-CONTAINING PROTEIN PET309, MITOCHONDRIAL"/>
    <property type="match status" value="1"/>
</dbReference>
<feature type="repeat" description="PPR" evidence="1">
    <location>
        <begin position="397"/>
        <end position="431"/>
    </location>
</feature>
<dbReference type="InterPro" id="IPR011990">
    <property type="entry name" value="TPR-like_helical_dom_sf"/>
</dbReference>
<dbReference type="AlphaFoldDB" id="A0A0F7ZLD3"/>
<evidence type="ECO:0000313" key="4">
    <source>
        <dbReference type="Proteomes" id="UP000054481"/>
    </source>
</evidence>
<dbReference type="InterPro" id="IPR002885">
    <property type="entry name" value="PPR_rpt"/>
</dbReference>
<reference evidence="3 4" key="1">
    <citation type="journal article" date="2014" name="Genome Biol. Evol.">
        <title>Comparative genomics and transcriptomics analyses reveal divergent lifestyle features of nematode endoparasitic fungus Hirsutella minnesotensis.</title>
        <authorList>
            <person name="Lai Y."/>
            <person name="Liu K."/>
            <person name="Zhang X."/>
            <person name="Zhang X."/>
            <person name="Li K."/>
            <person name="Wang N."/>
            <person name="Shu C."/>
            <person name="Wu Y."/>
            <person name="Wang C."/>
            <person name="Bushley K.E."/>
            <person name="Xiang M."/>
            <person name="Liu X."/>
        </authorList>
    </citation>
    <scope>NUCLEOTIDE SEQUENCE [LARGE SCALE GENOMIC DNA]</scope>
    <source>
        <strain evidence="3 4">3608</strain>
    </source>
</reference>
<protein>
    <recommendedName>
        <fullName evidence="5">Pentacotripeptide-repeat region of PRORP domain-containing protein</fullName>
    </recommendedName>
</protein>
<name>A0A0F7ZLD3_9HYPO</name>
<evidence type="ECO:0000313" key="3">
    <source>
        <dbReference type="EMBL" id="KJZ76276.1"/>
    </source>
</evidence>
<evidence type="ECO:0008006" key="5">
    <source>
        <dbReference type="Google" id="ProtNLM"/>
    </source>
</evidence>
<dbReference type="GO" id="GO:0007005">
    <property type="term" value="P:mitochondrion organization"/>
    <property type="evidence" value="ECO:0007669"/>
    <property type="project" value="TreeGrafter"/>
</dbReference>
<dbReference type="PANTHER" id="PTHR47934:SF6">
    <property type="entry name" value="MITOCHONDRIAL GROUP I INTRON SPLICING FACTOR CCM1-RELATED"/>
    <property type="match status" value="1"/>
</dbReference>
<evidence type="ECO:0000256" key="2">
    <source>
        <dbReference type="SAM" id="MobiDB-lite"/>
    </source>
</evidence>
<dbReference type="EMBL" id="KQ030512">
    <property type="protein sequence ID" value="KJZ76276.1"/>
    <property type="molecule type" value="Genomic_DNA"/>
</dbReference>
<sequence>MPPWTALLKRGHPRCIVTCPQIRLSHPRPCLRQTYSRLASPPQERHHPPTTPSPFEDAGLGHDDGSPVDYAQLGAAQRNRLLKGLFTAKSPAIHDATASLLSSPFVPVARQYPTERLTKVSLREARFAARRQLAFKMMKWRPDSYREPVWRHLLDLLKTTTPKPGSLPTMTALRLVLPGRWKFPAGDKELLFVDSATALTAKLRISLGSDPSTIVLRGRSEVLARVADELVASIPGIHVFKLGDVATFDYETKRLWPMIDPADEDGTELPKDSSEGFWAHQERSPSWIEHRYEDTPEPDVWTKETFGSYIETLVCGRLRSHLSIPLYSDEHPDRRTIDTDGKRIKMILDAFRSSFAAPCITPFALKMAVAFMVSRGGHRADAEKLLKMAEENALPLDADFYNIMLKGYVENGDVGLFHKTLRQMEARHISPNARTWLHFLSLVKKDDEKRQIVAAMFDLGLYDDPATRRGVAEGMAGIDAYEAFKAGKTLGDFVQDQENRYGKDWFTVGALNSIVVEYMRFRPRGTPRTSELETLMQRRPDDGGNMDLSTAHCILEQCSLDRDWRAAFWVMLQLPRFGAEPVPKTYEILINLAYRTRTVHCMSILFAYGALNYMIGGRSREQLIRLLLEGKATDHFWIRTRPNVLTQASAETLQSERATAIDVLRRLEKALRADCRGYTPAVPLGRALSDAYHERDLPGYDRPGYERWDIAKDWDRGAAQKVVLSLEARDQFPRRKQVILSRAFDPATMFREPEVTDSSADSAHEPSPDTHIPQDSV</sequence>